<evidence type="ECO:0000256" key="7">
    <source>
        <dbReference type="ARBA" id="ARBA00022723"/>
    </source>
</evidence>
<dbReference type="Pfam" id="PF00023">
    <property type="entry name" value="Ank"/>
    <property type="match status" value="4"/>
</dbReference>
<feature type="repeat" description="ANK" evidence="14">
    <location>
        <begin position="853"/>
        <end position="885"/>
    </location>
</feature>
<dbReference type="SUPFAM" id="SSF159034">
    <property type="entry name" value="Mib/herc2 domain-like"/>
    <property type="match status" value="2"/>
</dbReference>
<dbReference type="Pfam" id="PF13857">
    <property type="entry name" value="Ank_5"/>
    <property type="match status" value="1"/>
</dbReference>
<dbReference type="PRINTS" id="PR01415">
    <property type="entry name" value="ANKYRIN"/>
</dbReference>
<feature type="region of interest" description="Disordered" evidence="16">
    <location>
        <begin position="1310"/>
        <end position="1348"/>
    </location>
</feature>
<keyword evidence="7" id="KW-0479">Metal-binding</keyword>
<dbReference type="SMART" id="SM00184">
    <property type="entry name" value="RING"/>
    <property type="match status" value="2"/>
</dbReference>
<organism evidence="20 21">
    <name type="scientific">Pocillopora meandrina</name>
    <dbReference type="NCBI Taxonomy" id="46732"/>
    <lineage>
        <taxon>Eukaryota</taxon>
        <taxon>Metazoa</taxon>
        <taxon>Cnidaria</taxon>
        <taxon>Anthozoa</taxon>
        <taxon>Hexacorallia</taxon>
        <taxon>Scleractinia</taxon>
        <taxon>Astrocoeniina</taxon>
        <taxon>Pocilloporidae</taxon>
        <taxon>Pocillopora</taxon>
    </lineage>
</organism>
<reference evidence="20 21" key="1">
    <citation type="submission" date="2022-05" db="EMBL/GenBank/DDBJ databases">
        <authorList>
            <consortium name="Genoscope - CEA"/>
            <person name="William W."/>
        </authorList>
    </citation>
    <scope>NUCLEOTIDE SEQUENCE [LARGE SCALE GENOMIC DNA]</scope>
</reference>
<feature type="repeat" description="ANK" evidence="14">
    <location>
        <begin position="478"/>
        <end position="510"/>
    </location>
</feature>
<dbReference type="Gene3D" id="3.30.40.10">
    <property type="entry name" value="Zinc/RING finger domain, C3HC4 (zinc finger)"/>
    <property type="match status" value="2"/>
</dbReference>
<dbReference type="Pfam" id="PF12796">
    <property type="entry name" value="Ank_2"/>
    <property type="match status" value="4"/>
</dbReference>
<evidence type="ECO:0000256" key="12">
    <source>
        <dbReference type="ARBA" id="ARBA00022976"/>
    </source>
</evidence>
<feature type="repeat" description="ANK" evidence="14">
    <location>
        <begin position="682"/>
        <end position="714"/>
    </location>
</feature>
<gene>
    <name evidence="20" type="ORF">PMEA_00034094</name>
</gene>
<dbReference type="InterPro" id="IPR000433">
    <property type="entry name" value="Znf_ZZ"/>
</dbReference>
<evidence type="ECO:0000256" key="15">
    <source>
        <dbReference type="PROSITE-ProRule" id="PRU00228"/>
    </source>
</evidence>
<dbReference type="Proteomes" id="UP001159428">
    <property type="component" value="Unassembled WGS sequence"/>
</dbReference>
<dbReference type="GO" id="GO:0008270">
    <property type="term" value="F:zinc ion binding"/>
    <property type="evidence" value="ECO:0007669"/>
    <property type="project" value="UniProtKB-KW"/>
</dbReference>
<dbReference type="GO" id="GO:0007219">
    <property type="term" value="P:Notch signaling pathway"/>
    <property type="evidence" value="ECO:0007669"/>
    <property type="project" value="UniProtKB-KW"/>
</dbReference>
<dbReference type="SMART" id="SM00248">
    <property type="entry name" value="ANK"/>
    <property type="match status" value="16"/>
</dbReference>
<dbReference type="SUPFAM" id="SSF48403">
    <property type="entry name" value="Ankyrin repeat"/>
    <property type="match status" value="2"/>
</dbReference>
<feature type="repeat" description="ANK" evidence="14">
    <location>
        <begin position="580"/>
        <end position="602"/>
    </location>
</feature>
<keyword evidence="5" id="KW-0963">Cytoplasm</keyword>
<feature type="domain" description="ZZ-type" evidence="18">
    <location>
        <begin position="105"/>
        <end position="157"/>
    </location>
</feature>
<feature type="domain" description="MIB/HERC2" evidence="19">
    <location>
        <begin position="20"/>
        <end position="99"/>
    </location>
</feature>
<dbReference type="InterPro" id="IPR013083">
    <property type="entry name" value="Znf_RING/FYVE/PHD"/>
</dbReference>
<dbReference type="InterPro" id="IPR043145">
    <property type="entry name" value="Znf_ZZ_sf"/>
</dbReference>
<evidence type="ECO:0000259" key="19">
    <source>
        <dbReference type="PROSITE" id="PS51416"/>
    </source>
</evidence>
<dbReference type="PROSITE" id="PS50135">
    <property type="entry name" value="ZF_ZZ_2"/>
    <property type="match status" value="1"/>
</dbReference>
<dbReference type="Pfam" id="PF06701">
    <property type="entry name" value="MIB_HERC2"/>
    <property type="match status" value="2"/>
</dbReference>
<keyword evidence="12" id="KW-0914">Notch signaling pathway</keyword>
<dbReference type="PANTHER" id="PTHR24202">
    <property type="entry name" value="E3 UBIQUITIN-PROTEIN LIGASE MIB2"/>
    <property type="match status" value="1"/>
</dbReference>
<dbReference type="FunFam" id="2.30.30.40:FF:000078">
    <property type="entry name" value="Putative e3 ubiquitin-protein ligase mib2"/>
    <property type="match status" value="1"/>
</dbReference>
<dbReference type="Gene3D" id="3.30.60.90">
    <property type="match status" value="1"/>
</dbReference>
<dbReference type="PANTHER" id="PTHR24202:SF4">
    <property type="entry name" value="E3 UBIQUITIN-PROTEIN LIGASE MIB2-RELATED"/>
    <property type="match status" value="1"/>
</dbReference>
<feature type="compositionally biased region" description="Acidic residues" evidence="16">
    <location>
        <begin position="1248"/>
        <end position="1266"/>
    </location>
</feature>
<evidence type="ECO:0000256" key="4">
    <source>
        <dbReference type="ARBA" id="ARBA00012483"/>
    </source>
</evidence>
<evidence type="ECO:0000259" key="17">
    <source>
        <dbReference type="PROSITE" id="PS50089"/>
    </source>
</evidence>
<feature type="repeat" description="ANK" evidence="14">
    <location>
        <begin position="511"/>
        <end position="544"/>
    </location>
</feature>
<dbReference type="Pfam" id="PF13920">
    <property type="entry name" value="zf-C3HC4_3"/>
    <property type="match status" value="2"/>
</dbReference>
<dbReference type="Gene3D" id="2.30.30.40">
    <property type="entry name" value="SH3 Domains"/>
    <property type="match status" value="2"/>
</dbReference>
<dbReference type="SMART" id="SM00291">
    <property type="entry name" value="ZnF_ZZ"/>
    <property type="match status" value="1"/>
</dbReference>
<feature type="repeat" description="ANK" evidence="14">
    <location>
        <begin position="886"/>
        <end position="919"/>
    </location>
</feature>
<dbReference type="PROSITE" id="PS50088">
    <property type="entry name" value="ANK_REPEAT"/>
    <property type="match status" value="9"/>
</dbReference>
<dbReference type="PROSITE" id="PS01357">
    <property type="entry name" value="ZF_ZZ_1"/>
    <property type="match status" value="1"/>
</dbReference>
<dbReference type="InterPro" id="IPR037252">
    <property type="entry name" value="Mib_Herc2_sf"/>
</dbReference>
<evidence type="ECO:0000259" key="18">
    <source>
        <dbReference type="PROSITE" id="PS50135"/>
    </source>
</evidence>
<feature type="domain" description="RING-type" evidence="17">
    <location>
        <begin position="1431"/>
        <end position="1464"/>
    </location>
</feature>
<feature type="compositionally biased region" description="Acidic residues" evidence="16">
    <location>
        <begin position="1327"/>
        <end position="1338"/>
    </location>
</feature>
<dbReference type="InterPro" id="IPR036770">
    <property type="entry name" value="Ankyrin_rpt-contain_sf"/>
</dbReference>
<dbReference type="InterPro" id="IPR040847">
    <property type="entry name" value="SH3_15"/>
</dbReference>
<evidence type="ECO:0000256" key="11">
    <source>
        <dbReference type="ARBA" id="ARBA00022833"/>
    </source>
</evidence>
<proteinExistence type="predicted"/>
<dbReference type="InterPro" id="IPR010606">
    <property type="entry name" value="Mib_Herc2"/>
</dbReference>
<evidence type="ECO:0000256" key="13">
    <source>
        <dbReference type="ARBA" id="ARBA00023043"/>
    </source>
</evidence>
<accession>A0AAU9XXG1</accession>
<feature type="region of interest" description="Disordered" evidence="16">
    <location>
        <begin position="1243"/>
        <end position="1267"/>
    </location>
</feature>
<feature type="domain" description="RING-type" evidence="17">
    <location>
        <begin position="1354"/>
        <end position="1389"/>
    </location>
</feature>
<feature type="domain" description="MIB/HERC2" evidence="19">
    <location>
        <begin position="168"/>
        <end position="247"/>
    </location>
</feature>
<name>A0AAU9XXG1_9CNID</name>
<dbReference type="GO" id="GO:0016567">
    <property type="term" value="P:protein ubiquitination"/>
    <property type="evidence" value="ECO:0007669"/>
    <property type="project" value="InterPro"/>
</dbReference>
<feature type="repeat" description="ANK" evidence="14">
    <location>
        <begin position="1057"/>
        <end position="1089"/>
    </location>
</feature>
<evidence type="ECO:0000256" key="16">
    <source>
        <dbReference type="SAM" id="MobiDB-lite"/>
    </source>
</evidence>
<evidence type="ECO:0000256" key="10">
    <source>
        <dbReference type="ARBA" id="ARBA00022786"/>
    </source>
</evidence>
<comment type="pathway">
    <text evidence="3">Protein modification; protein ubiquitination.</text>
</comment>
<evidence type="ECO:0000256" key="14">
    <source>
        <dbReference type="PROSITE-ProRule" id="PRU00023"/>
    </source>
</evidence>
<keyword evidence="6" id="KW-0808">Transferase</keyword>
<keyword evidence="21" id="KW-1185">Reference proteome</keyword>
<keyword evidence="10" id="KW-0833">Ubl conjugation pathway</keyword>
<evidence type="ECO:0000256" key="5">
    <source>
        <dbReference type="ARBA" id="ARBA00022490"/>
    </source>
</evidence>
<dbReference type="EC" id="2.3.2.27" evidence="4"/>
<evidence type="ECO:0000313" key="21">
    <source>
        <dbReference type="Proteomes" id="UP001159428"/>
    </source>
</evidence>
<feature type="compositionally biased region" description="Acidic residues" evidence="16">
    <location>
        <begin position="1208"/>
        <end position="1217"/>
    </location>
</feature>
<comment type="caution">
    <text evidence="20">The sequence shown here is derived from an EMBL/GenBank/DDBJ whole genome shotgun (WGS) entry which is preliminary data.</text>
</comment>
<evidence type="ECO:0000256" key="3">
    <source>
        <dbReference type="ARBA" id="ARBA00004906"/>
    </source>
</evidence>
<dbReference type="Pfam" id="PF00569">
    <property type="entry name" value="ZZ"/>
    <property type="match status" value="1"/>
</dbReference>
<sequence length="1474" mass="162440">MKRSREGSIRSSRYKSDKENPDITMAINLLGTRVVRGQDWKWGNQDGGEGFVGTVVQVGKDKKSPVTEQLVYVQWDCGGKYDYRAGIEGKHDLRVFCLTNDDAKHLFISCDGCKEDPITGLRWHCLDCPNYDLCSKCYMNDVHDVNHRFERLVKSRAKGIPIGKRQGATKLEARGMFKGAKVTRGPDWEWKEQDNQSPMEGEVTEVTSWSDETNNDAVRVNWNKGPRGNIYRLGTNGKVDLKCTSPTVGGCYYRDHLPPLTMQIRKSQSGFTTGDKVYLQMLAVGKLQELSAGHGGWNADMEKYIGKIGVVQDFTTNGDVVVEYRDIRWRYNPEALRKIQKFKAGDEVVVKSDENLVKELQKEHGGWNESMISILGRTGKVLEVDSDGDVLVSVEGTRWMLSPASVTSVTDPDPQQLTEAGDMGSEDPSGLFSLFRDFLRQAREREEPGLVNAAGSNNLLRLKEILDANPEQIDELAGGHTALHVACHQGHCDIIRELLERGADIDILDNQGYTAMHHSTYQDESGEALKLLLEKGFDPNIQHRSNKSTPLHLAVKRKNETAVRILTQCPECDVNLQDEAGDTPLHDAIHAEHHNMVDMLLDCPRICYALCNRKGFNYLQHAVLSGNKRAVERIFAKTGNSLNVVQDDGFTTLHIAAINDHREIAKILLTKPGCEVDAPTAKNQTALYLAASKGHSVMVGVLLDHGANANAVDYYGNTALHITLMKEHELQRNPLGLDLLLGVRKNSASFVAVSRSLLSYGAEVLKANDSGETPLDKCRGSEVEQLIREIAACGGTTHNKKIPSFESLSGSQEMESEDIKADIGLVNAARSNNLSRLKEILDVNPERIDDLVGGHTALHVACRQGHCDIIRELLERGANMDVLDNQGYTVMHLSTYQDESGEALKLLLEKGFDPNVQHRSNKSTPLHLAVERKNETAVRILTQCPECDVNLQDEAGDTPLHCAIFLQRHSMMDILLDCSRISVTLCNGKGFNYLQLAVLKGNKRAVERIFATTGNSLNVINNDGFTTLHIAAINNHLEIAKILLRKPGCEVDSPTAENESALHLAAEKGYSVMVGMLLDHGADVNAVDNDGDTALHITLMKERVPQGIMGLMPGLELLFGARKSNASFVAVSRCLLSYGADVLKANDSGETPLDKCRGSEVEQLIREIAACGGTTHNKKVPSFGSSSGLQTEPELGEASSSASAILTDETEKDDENQTDSSSSTDEAEDTFLRDVINDLCSGDQQESVSEEMSDETESEDVQEGETAESVLQETALENVVLEVTNKVEVETWASDISNNSAVQPAEMAENNTDIDMDDSKGLISQPVDDDVNMDQETENGEKNPSTSDDQKVLCYICEETEAVVAFKPCGHTVVCIECAARLKRCLECKTPITGKGTRDGNPIIGINNKSLVSRYQQLEAKFRKLEESVVCCICVERKKDVIFRCGHGTCQFCAKQLSVCHICQKPIEIKIQLF</sequence>
<evidence type="ECO:0000313" key="20">
    <source>
        <dbReference type="EMBL" id="CAH3162213.1"/>
    </source>
</evidence>
<feature type="region of interest" description="Disordered" evidence="16">
    <location>
        <begin position="404"/>
        <end position="428"/>
    </location>
</feature>
<keyword evidence="9 15" id="KW-0863">Zinc-finger</keyword>
<keyword evidence="13 14" id="KW-0040">ANK repeat</keyword>
<comment type="subcellular location">
    <subcellularLocation>
        <location evidence="2">Cytoplasm</location>
    </subcellularLocation>
</comment>
<dbReference type="GO" id="GO:0061630">
    <property type="term" value="F:ubiquitin protein ligase activity"/>
    <property type="evidence" value="ECO:0007669"/>
    <property type="project" value="UniProtKB-EC"/>
</dbReference>
<dbReference type="EMBL" id="CALNXJ010000083">
    <property type="protein sequence ID" value="CAH3162213.1"/>
    <property type="molecule type" value="Genomic_DNA"/>
</dbReference>
<dbReference type="GO" id="GO:0005737">
    <property type="term" value="C:cytoplasm"/>
    <property type="evidence" value="ECO:0007669"/>
    <property type="project" value="UniProtKB-SubCell"/>
</dbReference>
<dbReference type="PROSITE" id="PS51416">
    <property type="entry name" value="MIB_HERC2"/>
    <property type="match status" value="2"/>
</dbReference>
<evidence type="ECO:0000256" key="6">
    <source>
        <dbReference type="ARBA" id="ARBA00022679"/>
    </source>
</evidence>
<dbReference type="PROSITE" id="PS50297">
    <property type="entry name" value="ANK_REP_REGION"/>
    <property type="match status" value="7"/>
</dbReference>
<dbReference type="InterPro" id="IPR002110">
    <property type="entry name" value="Ankyrin_rpt"/>
</dbReference>
<dbReference type="FunFam" id="2.30.30.40:FF:000044">
    <property type="entry name" value="E3 ubiquitin-protein ligase MIB2, putative"/>
    <property type="match status" value="1"/>
</dbReference>
<feature type="repeat" description="ANK" evidence="14">
    <location>
        <begin position="648"/>
        <end position="669"/>
    </location>
</feature>
<keyword evidence="8" id="KW-0677">Repeat</keyword>
<keyword evidence="11" id="KW-0862">Zinc</keyword>
<feature type="compositionally biased region" description="Polar residues" evidence="16">
    <location>
        <begin position="404"/>
        <end position="418"/>
    </location>
</feature>
<evidence type="ECO:0000256" key="9">
    <source>
        <dbReference type="ARBA" id="ARBA00022771"/>
    </source>
</evidence>
<evidence type="ECO:0000256" key="1">
    <source>
        <dbReference type="ARBA" id="ARBA00000900"/>
    </source>
</evidence>
<evidence type="ECO:0000256" key="2">
    <source>
        <dbReference type="ARBA" id="ARBA00004496"/>
    </source>
</evidence>
<dbReference type="PROSITE" id="PS50089">
    <property type="entry name" value="ZF_RING_2"/>
    <property type="match status" value="2"/>
</dbReference>
<dbReference type="SUPFAM" id="SSF57850">
    <property type="entry name" value="RING/U-box"/>
    <property type="match status" value="1"/>
</dbReference>
<feature type="repeat" description="ANK" evidence="14">
    <location>
        <begin position="1023"/>
        <end position="1046"/>
    </location>
</feature>
<protein>
    <recommendedName>
        <fullName evidence="4">RING-type E3 ubiquitin transferase</fullName>
        <ecNumber evidence="4">2.3.2.27</ecNumber>
    </recommendedName>
</protein>
<evidence type="ECO:0000256" key="8">
    <source>
        <dbReference type="ARBA" id="ARBA00022737"/>
    </source>
</evidence>
<feature type="region of interest" description="Disordered" evidence="16">
    <location>
        <begin position="1176"/>
        <end position="1228"/>
    </location>
</feature>
<comment type="catalytic activity">
    <reaction evidence="1">
        <text>S-ubiquitinyl-[E2 ubiquitin-conjugating enzyme]-L-cysteine + [acceptor protein]-L-lysine = [E2 ubiquitin-conjugating enzyme]-L-cysteine + N(6)-ubiquitinyl-[acceptor protein]-L-lysine.</text>
        <dbReference type="EC" id="2.3.2.27"/>
    </reaction>
</comment>
<dbReference type="Pfam" id="PF18346">
    <property type="entry name" value="SH3_15"/>
    <property type="match status" value="2"/>
</dbReference>
<dbReference type="CDD" id="cd16520">
    <property type="entry name" value="RING-HC_MIBs-like"/>
    <property type="match status" value="1"/>
</dbReference>
<dbReference type="InterPro" id="IPR001841">
    <property type="entry name" value="Znf_RING"/>
</dbReference>
<dbReference type="Gene3D" id="1.25.40.20">
    <property type="entry name" value="Ankyrin repeat-containing domain"/>
    <property type="match status" value="6"/>
</dbReference>